<evidence type="ECO:0000313" key="2">
    <source>
        <dbReference type="EMBL" id="EYC01422.1"/>
    </source>
</evidence>
<organism evidence="2 3">
    <name type="scientific">Ancylostoma ceylanicum</name>
    <dbReference type="NCBI Taxonomy" id="53326"/>
    <lineage>
        <taxon>Eukaryota</taxon>
        <taxon>Metazoa</taxon>
        <taxon>Ecdysozoa</taxon>
        <taxon>Nematoda</taxon>
        <taxon>Chromadorea</taxon>
        <taxon>Rhabditida</taxon>
        <taxon>Rhabditina</taxon>
        <taxon>Rhabditomorpha</taxon>
        <taxon>Strongyloidea</taxon>
        <taxon>Ancylostomatidae</taxon>
        <taxon>Ancylostomatinae</taxon>
        <taxon>Ancylostoma</taxon>
    </lineage>
</organism>
<comment type="caution">
    <text evidence="2">The sequence shown here is derived from an EMBL/GenBank/DDBJ whole genome shotgun (WGS) entry which is preliminary data.</text>
</comment>
<protein>
    <submittedName>
        <fullName evidence="2">Uncharacterized protein</fullName>
    </submittedName>
</protein>
<dbReference type="AlphaFoldDB" id="A0A016TFH8"/>
<evidence type="ECO:0000313" key="3">
    <source>
        <dbReference type="Proteomes" id="UP000024635"/>
    </source>
</evidence>
<dbReference type="EMBL" id="JARK01001443">
    <property type="protein sequence ID" value="EYC01422.1"/>
    <property type="molecule type" value="Genomic_DNA"/>
</dbReference>
<dbReference type="Proteomes" id="UP000024635">
    <property type="component" value="Unassembled WGS sequence"/>
</dbReference>
<reference evidence="3" key="1">
    <citation type="journal article" date="2015" name="Nat. Genet.">
        <title>The genome and transcriptome of the zoonotic hookworm Ancylostoma ceylanicum identify infection-specific gene families.</title>
        <authorList>
            <person name="Schwarz E.M."/>
            <person name="Hu Y."/>
            <person name="Antoshechkin I."/>
            <person name="Miller M.M."/>
            <person name="Sternberg P.W."/>
            <person name="Aroian R.V."/>
        </authorList>
    </citation>
    <scope>NUCLEOTIDE SEQUENCE</scope>
    <source>
        <strain evidence="3">HY135</strain>
    </source>
</reference>
<gene>
    <name evidence="2" type="primary">Acey_s0107.g3791</name>
    <name evidence="2" type="ORF">Y032_0107g3791</name>
</gene>
<evidence type="ECO:0000256" key="1">
    <source>
        <dbReference type="SAM" id="Phobius"/>
    </source>
</evidence>
<accession>A0A016TFH8</accession>
<sequence>MESLRCSSITASRSDIQCIFVGKPCNGNILDIVLLMYSVVALLCTLSYAIPSTPSTLTACPVDCAGL</sequence>
<keyword evidence="1" id="KW-1133">Transmembrane helix</keyword>
<keyword evidence="3" id="KW-1185">Reference proteome</keyword>
<proteinExistence type="predicted"/>
<keyword evidence="1" id="KW-0812">Transmembrane</keyword>
<feature type="transmembrane region" description="Helical" evidence="1">
    <location>
        <begin position="29"/>
        <end position="50"/>
    </location>
</feature>
<name>A0A016TFH8_9BILA</name>
<keyword evidence="1" id="KW-0472">Membrane</keyword>